<dbReference type="Gene3D" id="1.25.40.10">
    <property type="entry name" value="Tetratricopeptide repeat domain"/>
    <property type="match status" value="1"/>
</dbReference>
<dbReference type="EMBL" id="BOVK01000054">
    <property type="protein sequence ID" value="GIQ70654.1"/>
    <property type="molecule type" value="Genomic_DNA"/>
</dbReference>
<keyword evidence="2" id="KW-1185">Reference proteome</keyword>
<dbReference type="SUPFAM" id="SSF48452">
    <property type="entry name" value="TPR-like"/>
    <property type="match status" value="1"/>
</dbReference>
<dbReference type="AlphaFoldDB" id="A0A8J4M3B8"/>
<dbReference type="InterPro" id="IPR011990">
    <property type="entry name" value="TPR-like_helical_dom_sf"/>
</dbReference>
<reference evidence="1" key="1">
    <citation type="submission" date="2021-04" db="EMBL/GenBank/DDBJ databases">
        <title>Draft genome sequence of Xylanibacillus composti strain K13.</title>
        <authorList>
            <person name="Uke A."/>
            <person name="Chhe C."/>
            <person name="Baramee S."/>
            <person name="Kosugi A."/>
        </authorList>
    </citation>
    <scope>NUCLEOTIDE SEQUENCE</scope>
    <source>
        <strain evidence="1">K13</strain>
    </source>
</reference>
<evidence type="ECO:0000313" key="1">
    <source>
        <dbReference type="EMBL" id="GIQ70654.1"/>
    </source>
</evidence>
<protein>
    <recommendedName>
        <fullName evidence="3">Tetratricopeptide repeat protein</fullName>
    </recommendedName>
</protein>
<name>A0A8J4M3B8_9BACL</name>
<gene>
    <name evidence="1" type="ORF">XYCOK13_34780</name>
</gene>
<dbReference type="Proteomes" id="UP000677918">
    <property type="component" value="Unassembled WGS sequence"/>
</dbReference>
<proteinExistence type="predicted"/>
<evidence type="ECO:0008006" key="3">
    <source>
        <dbReference type="Google" id="ProtNLM"/>
    </source>
</evidence>
<organism evidence="1 2">
    <name type="scientific">Xylanibacillus composti</name>
    <dbReference type="NCBI Taxonomy" id="1572762"/>
    <lineage>
        <taxon>Bacteria</taxon>
        <taxon>Bacillati</taxon>
        <taxon>Bacillota</taxon>
        <taxon>Bacilli</taxon>
        <taxon>Bacillales</taxon>
        <taxon>Paenibacillaceae</taxon>
        <taxon>Xylanibacillus</taxon>
    </lineage>
</organism>
<comment type="caution">
    <text evidence="1">The sequence shown here is derived from an EMBL/GenBank/DDBJ whole genome shotgun (WGS) entry which is preliminary data.</text>
</comment>
<evidence type="ECO:0000313" key="2">
    <source>
        <dbReference type="Proteomes" id="UP000677918"/>
    </source>
</evidence>
<dbReference type="RefSeq" id="WP_213413472.1">
    <property type="nucleotide sequence ID" value="NZ_BOVK01000054.1"/>
</dbReference>
<accession>A0A8J4M3B8</accession>
<sequence>MKLFNFFKRSNKRSEESSHNNTSSNLLFSHDLEEAQKRLNETDYQGAILYAERHMNSENREVMIEAHKLTALANFRLGNYNKAAKLYEAVTRNNGHDVHTWFNLMTSSILSRNIELGVKAFKVAVDLREKSTNSNDISIPHIKYYYCRAMAEINEYELAIKELNDLMEYYKQLKVTDVMFLYMRGVPSLAQTMEAAIIILNGLGNSVDHEIWIENIQSELDEEGKKYLEEIKKEFSSVLN</sequence>